<accession>A0A8X7BYX5</accession>
<dbReference type="AlphaFoldDB" id="A0A8X7BYX5"/>
<comment type="caution">
    <text evidence="1">The sequence shown here is derived from an EMBL/GenBank/DDBJ whole genome shotgun (WGS) entry which is preliminary data.</text>
</comment>
<organism evidence="1 2">
    <name type="scientific">Trichonephila inaurata madagascariensis</name>
    <dbReference type="NCBI Taxonomy" id="2747483"/>
    <lineage>
        <taxon>Eukaryota</taxon>
        <taxon>Metazoa</taxon>
        <taxon>Ecdysozoa</taxon>
        <taxon>Arthropoda</taxon>
        <taxon>Chelicerata</taxon>
        <taxon>Arachnida</taxon>
        <taxon>Araneae</taxon>
        <taxon>Araneomorphae</taxon>
        <taxon>Entelegynae</taxon>
        <taxon>Araneoidea</taxon>
        <taxon>Nephilidae</taxon>
        <taxon>Trichonephila</taxon>
        <taxon>Trichonephila inaurata</taxon>
    </lineage>
</organism>
<protein>
    <submittedName>
        <fullName evidence="1">Uncharacterized protein</fullName>
    </submittedName>
</protein>
<proteinExistence type="predicted"/>
<evidence type="ECO:0000313" key="2">
    <source>
        <dbReference type="Proteomes" id="UP000886998"/>
    </source>
</evidence>
<reference evidence="1" key="1">
    <citation type="submission" date="2020-08" db="EMBL/GenBank/DDBJ databases">
        <title>Multicomponent nature underlies the extraordinary mechanical properties of spider dragline silk.</title>
        <authorList>
            <person name="Kono N."/>
            <person name="Nakamura H."/>
            <person name="Mori M."/>
            <person name="Yoshida Y."/>
            <person name="Ohtoshi R."/>
            <person name="Malay A.D."/>
            <person name="Moran D.A.P."/>
            <person name="Tomita M."/>
            <person name="Numata K."/>
            <person name="Arakawa K."/>
        </authorList>
    </citation>
    <scope>NUCLEOTIDE SEQUENCE</scope>
</reference>
<sequence>MPTRTTCTKSWRQHSSPTLYRGTVSYLYPSPSPSPSKWEETPSLPSPPMTAALRTFHSEAIIITASSHLATTKTEDFGNQSSYTFHSGSGLHPITRLSKTFAEK</sequence>
<gene>
    <name evidence="1" type="ORF">TNIN_80921</name>
</gene>
<keyword evidence="2" id="KW-1185">Reference proteome</keyword>
<dbReference type="EMBL" id="BMAV01006101">
    <property type="protein sequence ID" value="GFY47762.1"/>
    <property type="molecule type" value="Genomic_DNA"/>
</dbReference>
<dbReference type="Proteomes" id="UP000886998">
    <property type="component" value="Unassembled WGS sequence"/>
</dbReference>
<evidence type="ECO:0000313" key="1">
    <source>
        <dbReference type="EMBL" id="GFY47762.1"/>
    </source>
</evidence>
<name>A0A8X7BYX5_9ARAC</name>